<dbReference type="RefSeq" id="WP_212695865.1">
    <property type="nucleotide sequence ID" value="NZ_CP058649.1"/>
</dbReference>
<evidence type="ECO:0000256" key="8">
    <source>
        <dbReference type="SAM" id="Phobius"/>
    </source>
</evidence>
<feature type="transmembrane region" description="Helical" evidence="8">
    <location>
        <begin position="140"/>
        <end position="159"/>
    </location>
</feature>
<dbReference type="GO" id="GO:0000030">
    <property type="term" value="F:mannosyltransferase activity"/>
    <property type="evidence" value="ECO:0007669"/>
    <property type="project" value="InterPro"/>
</dbReference>
<evidence type="ECO:0000256" key="7">
    <source>
        <dbReference type="ARBA" id="ARBA00023136"/>
    </source>
</evidence>
<evidence type="ECO:0000256" key="3">
    <source>
        <dbReference type="ARBA" id="ARBA00022676"/>
    </source>
</evidence>
<keyword evidence="6 8" id="KW-1133">Transmembrane helix</keyword>
<evidence type="ECO:0000256" key="1">
    <source>
        <dbReference type="ARBA" id="ARBA00004651"/>
    </source>
</evidence>
<feature type="transmembrane region" description="Helical" evidence="8">
    <location>
        <begin position="236"/>
        <end position="256"/>
    </location>
</feature>
<organism evidence="10 11">
    <name type="scientific">Vallitalea pronyensis</name>
    <dbReference type="NCBI Taxonomy" id="1348613"/>
    <lineage>
        <taxon>Bacteria</taxon>
        <taxon>Bacillati</taxon>
        <taxon>Bacillota</taxon>
        <taxon>Clostridia</taxon>
        <taxon>Lachnospirales</taxon>
        <taxon>Vallitaleaceae</taxon>
        <taxon>Vallitalea</taxon>
    </lineage>
</organism>
<feature type="transmembrane region" description="Helical" evidence="8">
    <location>
        <begin position="115"/>
        <end position="134"/>
    </location>
</feature>
<evidence type="ECO:0000256" key="5">
    <source>
        <dbReference type="ARBA" id="ARBA00022692"/>
    </source>
</evidence>
<dbReference type="AlphaFoldDB" id="A0A8J8SIQ1"/>
<dbReference type="PANTHER" id="PTHR33908:SF3">
    <property type="entry name" value="UNDECAPRENYL PHOSPHATE-ALPHA-4-AMINO-4-DEOXY-L-ARABINOSE ARABINOSYL TRANSFERASE"/>
    <property type="match status" value="1"/>
</dbReference>
<accession>A0A8J8SIQ1</accession>
<evidence type="ECO:0000259" key="9">
    <source>
        <dbReference type="Pfam" id="PF02366"/>
    </source>
</evidence>
<feature type="transmembrane region" description="Helical" evidence="8">
    <location>
        <begin position="305"/>
        <end position="324"/>
    </location>
</feature>
<dbReference type="Pfam" id="PF02366">
    <property type="entry name" value="PMT"/>
    <property type="match status" value="1"/>
</dbReference>
<dbReference type="GO" id="GO:0016763">
    <property type="term" value="F:pentosyltransferase activity"/>
    <property type="evidence" value="ECO:0007669"/>
    <property type="project" value="TreeGrafter"/>
</dbReference>
<sequence>MKISKKTYTYLLVIYLLIYGIIQITNLDLFPFVHSDEPWLSGLSRQMMATKSIYATETFFDLYPRFPHSIKIIFHMMQMPFILLFGYQVFSVRLLSLIVGLLSLMLFYKICVKALASYGYALGATLLLSLNIQFLYASRFARQEIVMVFFFLLAFVHYMNHKERCLHTHDSDTLTIQKKTRSWLQSIYLRINPHIVLGIIIGLSIGIHPNSFLVAVTFGMLYLVDILRHNKKFRDLMLLIMTTGIMGGLFVSLSFIGDKDFIFHYTQYGDTLGVTSTLLDKLFALPKYYIKLYQGVSGTYYTPPIQPYLILFALIFLVAIIHLLVTRSYKVVLDCLLCVLGITVGSILIGRYNQTSIIFIFPFFYVLGMVLLRRLKQIQRLLPWVLMVCILLSGYSSYREMKPYMTHDYQDFSQELSVIPPSAKTLGNLNMEFYFENGALYDYRNLAYLKENHLTFSQYIERNSIAYIIYTEELDYLHRNPSWQVLYGEDNAYYEDMLAYIDESCTLVATFTNPVYGIRIPRYMFDYDWEIRIYKVKR</sequence>
<evidence type="ECO:0000256" key="2">
    <source>
        <dbReference type="ARBA" id="ARBA00022475"/>
    </source>
</evidence>
<dbReference type="InterPro" id="IPR003342">
    <property type="entry name" value="ArnT-like_N"/>
</dbReference>
<feature type="transmembrane region" description="Helical" evidence="8">
    <location>
        <begin position="211"/>
        <end position="227"/>
    </location>
</feature>
<feature type="transmembrane region" description="Helical" evidence="8">
    <location>
        <begin position="355"/>
        <end position="372"/>
    </location>
</feature>
<keyword evidence="3" id="KW-0328">Glycosyltransferase</keyword>
<gene>
    <name evidence="10" type="ORF">HZI73_23980</name>
</gene>
<keyword evidence="7 8" id="KW-0472">Membrane</keyword>
<evidence type="ECO:0000313" key="11">
    <source>
        <dbReference type="Proteomes" id="UP000683246"/>
    </source>
</evidence>
<feature type="transmembrane region" description="Helical" evidence="8">
    <location>
        <begin position="85"/>
        <end position="108"/>
    </location>
</feature>
<keyword evidence="4" id="KW-0808">Transferase</keyword>
<feature type="transmembrane region" description="Helical" evidence="8">
    <location>
        <begin position="381"/>
        <end position="398"/>
    </location>
</feature>
<protein>
    <submittedName>
        <fullName evidence="10">Phospholipid carrier-dependent glycosyltransferase</fullName>
    </submittedName>
</protein>
<dbReference type="GO" id="GO:0010041">
    <property type="term" value="P:response to iron(III) ion"/>
    <property type="evidence" value="ECO:0007669"/>
    <property type="project" value="TreeGrafter"/>
</dbReference>
<keyword evidence="11" id="KW-1185">Reference proteome</keyword>
<dbReference type="GO" id="GO:0009103">
    <property type="term" value="P:lipopolysaccharide biosynthetic process"/>
    <property type="evidence" value="ECO:0007669"/>
    <property type="project" value="UniProtKB-ARBA"/>
</dbReference>
<evidence type="ECO:0000313" key="10">
    <source>
        <dbReference type="EMBL" id="QUI25165.1"/>
    </source>
</evidence>
<dbReference type="Proteomes" id="UP000683246">
    <property type="component" value="Chromosome"/>
</dbReference>
<comment type="subcellular location">
    <subcellularLocation>
        <location evidence="1">Cell membrane</location>
        <topology evidence="1">Multi-pass membrane protein</topology>
    </subcellularLocation>
</comment>
<name>A0A8J8SIQ1_9FIRM</name>
<dbReference type="InterPro" id="IPR050297">
    <property type="entry name" value="LipidA_mod_glycosyltrf_83"/>
</dbReference>
<dbReference type="GO" id="GO:0005886">
    <property type="term" value="C:plasma membrane"/>
    <property type="evidence" value="ECO:0007669"/>
    <property type="project" value="UniProtKB-SubCell"/>
</dbReference>
<feature type="transmembrane region" description="Helical" evidence="8">
    <location>
        <begin position="331"/>
        <end position="349"/>
    </location>
</feature>
<feature type="transmembrane region" description="Helical" evidence="8">
    <location>
        <begin position="12"/>
        <end position="33"/>
    </location>
</feature>
<evidence type="ECO:0000256" key="6">
    <source>
        <dbReference type="ARBA" id="ARBA00022989"/>
    </source>
</evidence>
<dbReference type="KEGG" id="vpy:HZI73_23980"/>
<reference evidence="10" key="1">
    <citation type="submission" date="2020-07" db="EMBL/GenBank/DDBJ databases">
        <title>Vallitalea pronyensis genome.</title>
        <authorList>
            <person name="Postec A."/>
        </authorList>
    </citation>
    <scope>NUCLEOTIDE SEQUENCE</scope>
    <source>
        <strain evidence="10">FatNI3</strain>
    </source>
</reference>
<proteinExistence type="predicted"/>
<feature type="transmembrane region" description="Helical" evidence="8">
    <location>
        <begin position="187"/>
        <end position="205"/>
    </location>
</feature>
<evidence type="ECO:0000256" key="4">
    <source>
        <dbReference type="ARBA" id="ARBA00022679"/>
    </source>
</evidence>
<dbReference type="GO" id="GO:0006493">
    <property type="term" value="P:protein O-linked glycosylation"/>
    <property type="evidence" value="ECO:0007669"/>
    <property type="project" value="InterPro"/>
</dbReference>
<keyword evidence="5 8" id="KW-0812">Transmembrane</keyword>
<dbReference type="EMBL" id="CP058649">
    <property type="protein sequence ID" value="QUI25165.1"/>
    <property type="molecule type" value="Genomic_DNA"/>
</dbReference>
<dbReference type="PANTHER" id="PTHR33908">
    <property type="entry name" value="MANNOSYLTRANSFERASE YKCB-RELATED"/>
    <property type="match status" value="1"/>
</dbReference>
<feature type="domain" description="ArnT-like N-terminal" evidence="9">
    <location>
        <begin position="84"/>
        <end position="231"/>
    </location>
</feature>
<keyword evidence="2" id="KW-1003">Cell membrane</keyword>